<sequence length="418" mass="46112">MLQDANRQLSYYQEEHEILSREVNALKHCTTSMERDLGWSPRGPLSSRLLPPIMPRLSSPVAPIRSAPFVPSPPALSPRISRVSSLQGARPPSAMMEVSPATEFLGDVSLPPQILDLSRMSSTSGRRSSVAASQSPQMQDYLGDETPPSEMLNISDLSDTGRATLSSEMVDESEMFGGMSPLRGARAPSYFKGSGGEIFEIPSPGQQLRMSIEDRSPYATGLFEGRGGEIFEVPSPMKPYFSLHSPLTGGRISTPAKRRISIPSPKVGKREMDVQVVPQAIRQSPSGERVICDVAVEVAEAHPRNLDFSSIIVPGTVPPSQTVGRRFDRRFGMFTPKSALKRRHVRVRRPLFGEDYVSPEGYPSGAVRQVVPHVRVPPPARAPVTRGSIEWSSPQRARHYSPPKRHMFKSYQTSTFRQ</sequence>
<evidence type="ECO:0000313" key="2">
    <source>
        <dbReference type="EMBL" id="GIY73675.1"/>
    </source>
</evidence>
<dbReference type="EMBL" id="BPLQ01013634">
    <property type="protein sequence ID" value="GIY73675.1"/>
    <property type="molecule type" value="Genomic_DNA"/>
</dbReference>
<name>A0AAV4VTG1_9ARAC</name>
<keyword evidence="3" id="KW-1185">Reference proteome</keyword>
<reference evidence="2 3" key="1">
    <citation type="submission" date="2021-06" db="EMBL/GenBank/DDBJ databases">
        <title>Caerostris darwini draft genome.</title>
        <authorList>
            <person name="Kono N."/>
            <person name="Arakawa K."/>
        </authorList>
    </citation>
    <scope>NUCLEOTIDE SEQUENCE [LARGE SCALE GENOMIC DNA]</scope>
</reference>
<feature type="compositionally biased region" description="Low complexity" evidence="1">
    <location>
        <begin position="120"/>
        <end position="129"/>
    </location>
</feature>
<comment type="caution">
    <text evidence="2">The sequence shown here is derived from an EMBL/GenBank/DDBJ whole genome shotgun (WGS) entry which is preliminary data.</text>
</comment>
<accession>A0AAV4VTG1</accession>
<feature type="region of interest" description="Disordered" evidence="1">
    <location>
        <begin position="378"/>
        <end position="418"/>
    </location>
</feature>
<evidence type="ECO:0000313" key="3">
    <source>
        <dbReference type="Proteomes" id="UP001054837"/>
    </source>
</evidence>
<dbReference type="Proteomes" id="UP001054837">
    <property type="component" value="Unassembled WGS sequence"/>
</dbReference>
<dbReference type="AlphaFoldDB" id="A0AAV4VTG1"/>
<gene>
    <name evidence="2" type="primary">AVEN_100794_1</name>
    <name evidence="2" type="ORF">CDAR_463961</name>
</gene>
<proteinExistence type="predicted"/>
<protein>
    <submittedName>
        <fullName evidence="2">Uncharacterized protein</fullName>
    </submittedName>
</protein>
<feature type="region of interest" description="Disordered" evidence="1">
    <location>
        <begin position="120"/>
        <end position="155"/>
    </location>
</feature>
<evidence type="ECO:0000256" key="1">
    <source>
        <dbReference type="SAM" id="MobiDB-lite"/>
    </source>
</evidence>
<feature type="compositionally biased region" description="Basic residues" evidence="1">
    <location>
        <begin position="396"/>
        <end position="408"/>
    </location>
</feature>
<organism evidence="2 3">
    <name type="scientific">Caerostris darwini</name>
    <dbReference type="NCBI Taxonomy" id="1538125"/>
    <lineage>
        <taxon>Eukaryota</taxon>
        <taxon>Metazoa</taxon>
        <taxon>Ecdysozoa</taxon>
        <taxon>Arthropoda</taxon>
        <taxon>Chelicerata</taxon>
        <taxon>Arachnida</taxon>
        <taxon>Araneae</taxon>
        <taxon>Araneomorphae</taxon>
        <taxon>Entelegynae</taxon>
        <taxon>Araneoidea</taxon>
        <taxon>Araneidae</taxon>
        <taxon>Caerostris</taxon>
    </lineage>
</organism>